<feature type="compositionally biased region" description="Polar residues" evidence="1">
    <location>
        <begin position="25"/>
        <end position="34"/>
    </location>
</feature>
<dbReference type="HOGENOM" id="CLU_297689_0_0_6"/>
<feature type="compositionally biased region" description="Acidic residues" evidence="1">
    <location>
        <begin position="46"/>
        <end position="57"/>
    </location>
</feature>
<feature type="signal peptide" evidence="2">
    <location>
        <begin position="1"/>
        <end position="20"/>
    </location>
</feature>
<evidence type="ECO:0000313" key="4">
    <source>
        <dbReference type="Proteomes" id="UP000032749"/>
    </source>
</evidence>
<feature type="compositionally biased region" description="Low complexity" evidence="1">
    <location>
        <begin position="35"/>
        <end position="45"/>
    </location>
</feature>
<dbReference type="AlphaFoldDB" id="R4YRF9"/>
<gene>
    <name evidence="3" type="ORF">OLEAN_C36300</name>
</gene>
<dbReference type="EMBL" id="FO203512">
    <property type="protein sequence ID" value="CCK77806.1"/>
    <property type="molecule type" value="Genomic_DNA"/>
</dbReference>
<dbReference type="InterPro" id="IPR013783">
    <property type="entry name" value="Ig-like_fold"/>
</dbReference>
<dbReference type="InterPro" id="IPR008964">
    <property type="entry name" value="Invasin/intimin_cell_adhesion"/>
</dbReference>
<feature type="chain" id="PRO_5004374379" description="Big-1 domain-containing protein" evidence="2">
    <location>
        <begin position="21"/>
        <end position="1011"/>
    </location>
</feature>
<evidence type="ECO:0008006" key="5">
    <source>
        <dbReference type="Google" id="ProtNLM"/>
    </source>
</evidence>
<feature type="region of interest" description="Disordered" evidence="1">
    <location>
        <begin position="23"/>
        <end position="62"/>
    </location>
</feature>
<dbReference type="SUPFAM" id="SSF49373">
    <property type="entry name" value="Invasin/intimin cell-adhesion fragments"/>
    <property type="match status" value="1"/>
</dbReference>
<dbReference type="STRING" id="698738.OLEAN_C36300"/>
<keyword evidence="4" id="KW-1185">Reference proteome</keyword>
<organism evidence="3 4">
    <name type="scientific">Oleispira antarctica RB-8</name>
    <dbReference type="NCBI Taxonomy" id="698738"/>
    <lineage>
        <taxon>Bacteria</taxon>
        <taxon>Pseudomonadati</taxon>
        <taxon>Pseudomonadota</taxon>
        <taxon>Gammaproteobacteria</taxon>
        <taxon>Oceanospirillales</taxon>
        <taxon>Oceanospirillaceae</taxon>
        <taxon>Oleispira</taxon>
    </lineage>
</organism>
<sequence>MNLVKLTLISFLMTLLIACGGGGSPSNKTDTSNLGTDGQTTTGTTDETDSGTTDGEDSGTSVTQVVKPSIGAGNGSDFNEGVVELSADYVLAGSSVVLTVNGVDTDNNNSLLDTKYLYKFESTCPSNTVVFSSNPVANSDGTVINTYFNRTCSVDDEITVSLFSADADITNDTPIATAKAQLKTDFPKLGNKSGSGFIKGALEGNLNLVDEASTILKATVVDPLNVNTVLTSSDYEVKWTSNCSTAEFSIESQNLSSDIETRYDGDAQACTTDTVTLTLYNKDKEVLDSITGDITISESLVPAEPALGTGSTTTFTSGDLQFSESSIAARQTIGVSVNIVDITAGANSLITDTEYAVVFSSACVTGGEASFDNEQVRTTSGVATVFYTASGCKEKDTINAALYAVEDNAVNTTTSLAIAKGDLTIELPESNSIEYQGMTARKIAMQNISFSELPETTTVSFKVKDEFDQPISGKQVAFSLSNKSVGASLSGGTSGSIQGEGEVLASTNAEGIVTITVKSGKTHGLVTVLAVAEKNDGTLLRTQSFGISITTGIPVQTSFSLVLDNLNPRGWNYFGETVSATVFLADRFHNPVPDGTIVNFLAGGGSIQPTCETSNGTCSVEWRAQNPRPGFSKDNSPTAKQQTKLATEHPTNDPSSQFFNTGPGVDVNPAWNGGRSGLVTILAYLDGEVDYADANGNGRFDANEDYSAMPEAFLDANEDGVYSAPDENNPFEQLIEYVENGTQDAAPATYQGSTCTETARGTGHCASLVHIRREARLVMASDDVAFKIDSIKGGKTADLSSATCINVYNEEYVTFNFAVNDYNGNTPINGTALTLEAEGFEVDAQPDAIGNSALTEAVIVPITVRRDDTYEDRPGRVSLSATGPDGGLAGSILTVALTDDPRIKINTTDYVIDISSGAQTQDVSFTFEDACGNLPGADDLIIFEVTKMSQTSNAGTANRFQINGSDLTAGRYDLTLSNPVTGSGDGEIIVRAINFAAGGLETTRTLPVTVE</sequence>
<reference evidence="3 4" key="1">
    <citation type="journal article" date="2013" name="Nat. Commun.">
        <title>Genome sequence and functional genomic analysis of the oil-degrading bacterium Oleispira antarctica.</title>
        <authorList>
            <person name="Kube M."/>
            <person name="Chernikova T.N."/>
            <person name="Al-Ramahi Y."/>
            <person name="Beloqui A."/>
            <person name="Lopez-Cortez N."/>
            <person name="Guazzaroni M.E."/>
            <person name="Heipieper H.J."/>
            <person name="Klages S."/>
            <person name="Kotsyurbenko O.R."/>
            <person name="Langer I."/>
            <person name="Nechitaylo T.Y."/>
            <person name="Lunsdorf H."/>
            <person name="Fernandez M."/>
            <person name="Juarez S."/>
            <person name="Ciordia S."/>
            <person name="Singer A."/>
            <person name="Kagan O."/>
            <person name="Egorova O."/>
            <person name="Petit P.A."/>
            <person name="Stogios P."/>
            <person name="Kim Y."/>
            <person name="Tchigvintsev A."/>
            <person name="Flick R."/>
            <person name="Denaro R."/>
            <person name="Genovese M."/>
            <person name="Albar J.P."/>
            <person name="Reva O.N."/>
            <person name="Martinez-Gomariz M."/>
            <person name="Tran H."/>
            <person name="Ferrer M."/>
            <person name="Savchenko A."/>
            <person name="Yakunin A.F."/>
            <person name="Yakimov M.M."/>
            <person name="Golyshina O.V."/>
            <person name="Reinhardt R."/>
            <person name="Golyshin P.N."/>
        </authorList>
    </citation>
    <scope>NUCLEOTIDE SEQUENCE [LARGE SCALE GENOMIC DNA]</scope>
</reference>
<accession>R4YRF9</accession>
<feature type="compositionally biased region" description="Polar residues" evidence="1">
    <location>
        <begin position="633"/>
        <end position="645"/>
    </location>
</feature>
<dbReference type="KEGG" id="oai:OLEAN_C36300"/>
<evidence type="ECO:0000313" key="3">
    <source>
        <dbReference type="EMBL" id="CCK77806.1"/>
    </source>
</evidence>
<dbReference type="PROSITE" id="PS51257">
    <property type="entry name" value="PROKAR_LIPOPROTEIN"/>
    <property type="match status" value="1"/>
</dbReference>
<protein>
    <recommendedName>
        <fullName evidence="5">Big-1 domain-containing protein</fullName>
    </recommendedName>
</protein>
<keyword evidence="2" id="KW-0732">Signal</keyword>
<evidence type="ECO:0000256" key="2">
    <source>
        <dbReference type="SAM" id="SignalP"/>
    </source>
</evidence>
<proteinExistence type="predicted"/>
<name>R4YRF9_OLEAN</name>
<feature type="region of interest" description="Disordered" evidence="1">
    <location>
        <begin position="624"/>
        <end position="655"/>
    </location>
</feature>
<dbReference type="Gene3D" id="2.60.40.10">
    <property type="entry name" value="Immunoglobulins"/>
    <property type="match status" value="2"/>
</dbReference>
<dbReference type="Proteomes" id="UP000032749">
    <property type="component" value="Chromosome"/>
</dbReference>
<evidence type="ECO:0000256" key="1">
    <source>
        <dbReference type="SAM" id="MobiDB-lite"/>
    </source>
</evidence>
<dbReference type="OrthoDB" id="5522233at2"/>